<name>A0A8H7DYA9_9EURO</name>
<dbReference type="InterPro" id="IPR015421">
    <property type="entry name" value="PyrdxlP-dep_Trfase_major"/>
</dbReference>
<evidence type="ECO:0000256" key="1">
    <source>
        <dbReference type="ARBA" id="ARBA00001933"/>
    </source>
</evidence>
<evidence type="ECO:0000256" key="6">
    <source>
        <dbReference type="SAM" id="Phobius"/>
    </source>
</evidence>
<proteinExistence type="inferred from homology"/>
<keyword evidence="4" id="KW-0808">Transferase</keyword>
<dbReference type="GO" id="GO:1901605">
    <property type="term" value="P:alpha-amino acid metabolic process"/>
    <property type="evidence" value="ECO:0007669"/>
    <property type="project" value="TreeGrafter"/>
</dbReference>
<comment type="similarity">
    <text evidence="2">Belongs to the class-I pyridoxal-phosphate-dependent aminotransferase family.</text>
</comment>
<gene>
    <name evidence="7" type="ORF">GJ744_003276</name>
</gene>
<dbReference type="PANTHER" id="PTHR42790:SF1">
    <property type="entry name" value="AROMATIC AMINO ACID AMINOTRANSFERASE, HYPOTHETICAL (EUROFUNG)"/>
    <property type="match status" value="1"/>
</dbReference>
<dbReference type="SUPFAM" id="SSF53383">
    <property type="entry name" value="PLP-dependent transferases"/>
    <property type="match status" value="1"/>
</dbReference>
<dbReference type="InterPro" id="IPR015424">
    <property type="entry name" value="PyrdxlP-dep_Trfase"/>
</dbReference>
<feature type="transmembrane region" description="Helical" evidence="6">
    <location>
        <begin position="12"/>
        <end position="32"/>
    </location>
</feature>
<dbReference type="PANTHER" id="PTHR42790">
    <property type="entry name" value="AMINOTRANSFERASE"/>
    <property type="match status" value="1"/>
</dbReference>
<keyword evidence="6" id="KW-0812">Transmembrane</keyword>
<accession>A0A8H7DYA9</accession>
<dbReference type="AlphaFoldDB" id="A0A8H7DYA9"/>
<evidence type="ECO:0000256" key="5">
    <source>
        <dbReference type="ARBA" id="ARBA00022898"/>
    </source>
</evidence>
<dbReference type="EMBL" id="JAACFV010000162">
    <property type="protein sequence ID" value="KAF7503784.1"/>
    <property type="molecule type" value="Genomic_DNA"/>
</dbReference>
<reference evidence="7" key="1">
    <citation type="submission" date="2020-02" db="EMBL/GenBank/DDBJ databases">
        <authorList>
            <person name="Palmer J.M."/>
        </authorList>
    </citation>
    <scope>NUCLEOTIDE SEQUENCE</scope>
    <source>
        <strain evidence="7">EPUS1.4</strain>
        <tissue evidence="7">Thallus</tissue>
    </source>
</reference>
<dbReference type="GO" id="GO:0008483">
    <property type="term" value="F:transaminase activity"/>
    <property type="evidence" value="ECO:0007669"/>
    <property type="project" value="UniProtKB-KW"/>
</dbReference>
<sequence>MPISQSLPPAMPFSILSFLVIFTWTPTGVLFVSTRSPKPFAPGCRLGWITAQPLFIEKLLRITETSTQQPSGFVQLMIAELVIGPLKPSDGGRGGGKDGSGWNMDGWVRGLEGLRGNYETRMQKMSSILEDGKYTNSDVNAAKIEPGRRF</sequence>
<evidence type="ECO:0000256" key="2">
    <source>
        <dbReference type="ARBA" id="ARBA00007441"/>
    </source>
</evidence>
<dbReference type="Proteomes" id="UP000606974">
    <property type="component" value="Unassembled WGS sequence"/>
</dbReference>
<evidence type="ECO:0000313" key="7">
    <source>
        <dbReference type="EMBL" id="KAF7503784.1"/>
    </source>
</evidence>
<keyword evidence="5" id="KW-0663">Pyridoxal phosphate</keyword>
<dbReference type="Gene3D" id="3.40.640.10">
    <property type="entry name" value="Type I PLP-dependent aspartate aminotransferase-like (Major domain)"/>
    <property type="match status" value="1"/>
</dbReference>
<protein>
    <submittedName>
        <fullName evidence="7">Uncharacterized protein</fullName>
    </submittedName>
</protein>
<keyword evidence="3" id="KW-0032">Aminotransferase</keyword>
<evidence type="ECO:0000256" key="3">
    <source>
        <dbReference type="ARBA" id="ARBA00022576"/>
    </source>
</evidence>
<organism evidence="7 8">
    <name type="scientific">Endocarpon pusillum</name>
    <dbReference type="NCBI Taxonomy" id="364733"/>
    <lineage>
        <taxon>Eukaryota</taxon>
        <taxon>Fungi</taxon>
        <taxon>Dikarya</taxon>
        <taxon>Ascomycota</taxon>
        <taxon>Pezizomycotina</taxon>
        <taxon>Eurotiomycetes</taxon>
        <taxon>Chaetothyriomycetidae</taxon>
        <taxon>Verrucariales</taxon>
        <taxon>Verrucariaceae</taxon>
        <taxon>Endocarpon</taxon>
    </lineage>
</organism>
<comment type="caution">
    <text evidence="7">The sequence shown here is derived from an EMBL/GenBank/DDBJ whole genome shotgun (WGS) entry which is preliminary data.</text>
</comment>
<dbReference type="OrthoDB" id="691673at2759"/>
<evidence type="ECO:0000313" key="8">
    <source>
        <dbReference type="Proteomes" id="UP000606974"/>
    </source>
</evidence>
<keyword evidence="6" id="KW-1133">Transmembrane helix</keyword>
<keyword evidence="8" id="KW-1185">Reference proteome</keyword>
<evidence type="ECO:0000256" key="4">
    <source>
        <dbReference type="ARBA" id="ARBA00022679"/>
    </source>
</evidence>
<comment type="cofactor">
    <cofactor evidence="1">
        <name>pyridoxal 5'-phosphate</name>
        <dbReference type="ChEBI" id="CHEBI:597326"/>
    </cofactor>
</comment>
<keyword evidence="6" id="KW-0472">Membrane</keyword>
<dbReference type="InterPro" id="IPR050859">
    <property type="entry name" value="Class-I_PLP-dep_aminotransf"/>
</dbReference>